<accession>A0A1W1HIU9</accession>
<organism evidence="1 2">
    <name type="scientific">Desulfamplus magnetovallimortis</name>
    <dbReference type="NCBI Taxonomy" id="1246637"/>
    <lineage>
        <taxon>Bacteria</taxon>
        <taxon>Pseudomonadati</taxon>
        <taxon>Thermodesulfobacteriota</taxon>
        <taxon>Desulfobacteria</taxon>
        <taxon>Desulfobacterales</taxon>
        <taxon>Desulfobacteraceae</taxon>
        <taxon>Desulfamplus</taxon>
    </lineage>
</organism>
<evidence type="ECO:0008006" key="3">
    <source>
        <dbReference type="Google" id="ProtNLM"/>
    </source>
</evidence>
<gene>
    <name evidence="1" type="ORF">MTBBW1_640017</name>
</gene>
<keyword evidence="2" id="KW-1185">Reference proteome</keyword>
<evidence type="ECO:0000313" key="1">
    <source>
        <dbReference type="EMBL" id="SLM32376.1"/>
    </source>
</evidence>
<dbReference type="STRING" id="1246637.MTBBW1_640017"/>
<dbReference type="AlphaFoldDB" id="A0A1W1HIU9"/>
<protein>
    <recommendedName>
        <fullName evidence="3">Plasmid stabilization system</fullName>
    </recommendedName>
</protein>
<sequence length="87" mass="10449">MNMKLFFTKKFIRQYRKLPQQIQETTDKQLGLLLSNPEHPSLNVKKMQGLKEIWEARITSSYRCTFQKDDESYYLRNIGTHDILKKP</sequence>
<proteinExistence type="predicted"/>
<dbReference type="InterPro" id="IPR035093">
    <property type="entry name" value="RelE/ParE_toxin_dom_sf"/>
</dbReference>
<dbReference type="Gene3D" id="3.30.2310.20">
    <property type="entry name" value="RelE-like"/>
    <property type="match status" value="1"/>
</dbReference>
<reference evidence="1 2" key="1">
    <citation type="submission" date="2017-03" db="EMBL/GenBank/DDBJ databases">
        <authorList>
            <person name="Afonso C.L."/>
            <person name="Miller P.J."/>
            <person name="Scott M.A."/>
            <person name="Spackman E."/>
            <person name="Goraichik I."/>
            <person name="Dimitrov K.M."/>
            <person name="Suarez D.L."/>
            <person name="Swayne D.E."/>
        </authorList>
    </citation>
    <scope>NUCLEOTIDE SEQUENCE [LARGE SCALE GENOMIC DNA]</scope>
    <source>
        <strain evidence="1">PRJEB14757</strain>
    </source>
</reference>
<evidence type="ECO:0000313" key="2">
    <source>
        <dbReference type="Proteomes" id="UP000191931"/>
    </source>
</evidence>
<dbReference type="SUPFAM" id="SSF143011">
    <property type="entry name" value="RelE-like"/>
    <property type="match status" value="1"/>
</dbReference>
<dbReference type="Proteomes" id="UP000191931">
    <property type="component" value="Unassembled WGS sequence"/>
</dbReference>
<dbReference type="EMBL" id="FWEV01000308">
    <property type="protein sequence ID" value="SLM32376.1"/>
    <property type="molecule type" value="Genomic_DNA"/>
</dbReference>
<name>A0A1W1HIU9_9BACT</name>